<feature type="transmembrane region" description="Helical" evidence="1">
    <location>
        <begin position="12"/>
        <end position="32"/>
    </location>
</feature>
<accession>A0A3N4K2M2</accession>
<dbReference type="AlphaFoldDB" id="A0A3N4K2M2"/>
<protein>
    <submittedName>
        <fullName evidence="2">Uncharacterized protein</fullName>
    </submittedName>
</protein>
<evidence type="ECO:0000313" key="2">
    <source>
        <dbReference type="EMBL" id="RPB03452.1"/>
    </source>
</evidence>
<keyword evidence="1" id="KW-0812">Transmembrane</keyword>
<gene>
    <name evidence="2" type="ORF">L873DRAFT_1800529</name>
</gene>
<keyword evidence="3" id="KW-1185">Reference proteome</keyword>
<reference evidence="2 3" key="1">
    <citation type="journal article" date="2018" name="Nat. Ecol. Evol.">
        <title>Pezizomycetes genomes reveal the molecular basis of ectomycorrhizal truffle lifestyle.</title>
        <authorList>
            <person name="Murat C."/>
            <person name="Payen T."/>
            <person name="Noel B."/>
            <person name="Kuo A."/>
            <person name="Morin E."/>
            <person name="Chen J."/>
            <person name="Kohler A."/>
            <person name="Krizsan K."/>
            <person name="Balestrini R."/>
            <person name="Da Silva C."/>
            <person name="Montanini B."/>
            <person name="Hainaut M."/>
            <person name="Levati E."/>
            <person name="Barry K.W."/>
            <person name="Belfiori B."/>
            <person name="Cichocki N."/>
            <person name="Clum A."/>
            <person name="Dockter R.B."/>
            <person name="Fauchery L."/>
            <person name="Guy J."/>
            <person name="Iotti M."/>
            <person name="Le Tacon F."/>
            <person name="Lindquist E.A."/>
            <person name="Lipzen A."/>
            <person name="Malagnac F."/>
            <person name="Mello A."/>
            <person name="Molinier V."/>
            <person name="Miyauchi S."/>
            <person name="Poulain J."/>
            <person name="Riccioni C."/>
            <person name="Rubini A."/>
            <person name="Sitrit Y."/>
            <person name="Splivallo R."/>
            <person name="Traeger S."/>
            <person name="Wang M."/>
            <person name="Zifcakova L."/>
            <person name="Wipf D."/>
            <person name="Zambonelli A."/>
            <person name="Paolocci F."/>
            <person name="Nowrousian M."/>
            <person name="Ottonello S."/>
            <person name="Baldrian P."/>
            <person name="Spatafora J.W."/>
            <person name="Henrissat B."/>
            <person name="Nagy L.G."/>
            <person name="Aury J.M."/>
            <person name="Wincker P."/>
            <person name="Grigoriev I.V."/>
            <person name="Bonfante P."/>
            <person name="Martin F.M."/>
        </authorList>
    </citation>
    <scope>NUCLEOTIDE SEQUENCE [LARGE SCALE GENOMIC DNA]</scope>
    <source>
        <strain evidence="2 3">120613-1</strain>
    </source>
</reference>
<evidence type="ECO:0000313" key="3">
    <source>
        <dbReference type="Proteomes" id="UP000276215"/>
    </source>
</evidence>
<proteinExistence type="predicted"/>
<organism evidence="2 3">
    <name type="scientific">Choiromyces venosus 120613-1</name>
    <dbReference type="NCBI Taxonomy" id="1336337"/>
    <lineage>
        <taxon>Eukaryota</taxon>
        <taxon>Fungi</taxon>
        <taxon>Dikarya</taxon>
        <taxon>Ascomycota</taxon>
        <taxon>Pezizomycotina</taxon>
        <taxon>Pezizomycetes</taxon>
        <taxon>Pezizales</taxon>
        <taxon>Tuberaceae</taxon>
        <taxon>Choiromyces</taxon>
    </lineage>
</organism>
<keyword evidence="1" id="KW-0472">Membrane</keyword>
<dbReference type="Proteomes" id="UP000276215">
    <property type="component" value="Unassembled WGS sequence"/>
</dbReference>
<keyword evidence="1" id="KW-1133">Transmembrane helix</keyword>
<evidence type="ECO:0000256" key="1">
    <source>
        <dbReference type="SAM" id="Phobius"/>
    </source>
</evidence>
<name>A0A3N4K2M2_9PEZI</name>
<dbReference type="EMBL" id="ML120362">
    <property type="protein sequence ID" value="RPB03452.1"/>
    <property type="molecule type" value="Genomic_DNA"/>
</dbReference>
<sequence>MSSFRRIISKHEPVITFILDIILLVVLFVIAYRQSQALALEGQERAVSAWLWGEGELCTGTGDLKACVLLGGEENVSF</sequence>